<feature type="compositionally biased region" description="Basic and acidic residues" evidence="1">
    <location>
        <begin position="324"/>
        <end position="337"/>
    </location>
</feature>
<dbReference type="Proteomes" id="UP000248349">
    <property type="component" value="Unassembled WGS sequence"/>
</dbReference>
<dbReference type="STRING" id="1450539.A0A318ZCY5"/>
<name>A0A318ZCY5_9EURO</name>
<feature type="compositionally biased region" description="Polar residues" evidence="1">
    <location>
        <begin position="442"/>
        <end position="451"/>
    </location>
</feature>
<feature type="compositionally biased region" description="Acidic residues" evidence="1">
    <location>
        <begin position="124"/>
        <end position="145"/>
    </location>
</feature>
<evidence type="ECO:0000313" key="3">
    <source>
        <dbReference type="Proteomes" id="UP000248349"/>
    </source>
</evidence>
<keyword evidence="3" id="KW-1185">Reference proteome</keyword>
<evidence type="ECO:0000256" key="1">
    <source>
        <dbReference type="SAM" id="MobiDB-lite"/>
    </source>
</evidence>
<accession>A0A318ZCY5</accession>
<dbReference type="RefSeq" id="XP_025430146.1">
    <property type="nucleotide sequence ID" value="XM_025579700.1"/>
</dbReference>
<dbReference type="AlphaFoldDB" id="A0A318ZCY5"/>
<feature type="compositionally biased region" description="Low complexity" evidence="1">
    <location>
        <begin position="385"/>
        <end position="399"/>
    </location>
</feature>
<dbReference type="GeneID" id="37080929"/>
<sequence>MTRSPQSAALRRRKRDSTTQSVDFLNTVMHTSLPARSEVNPPKSTPHRTRRTTLAGHQLSRDDFGEIPPSPEPGPASEPRRRVLKNSTIAQSPRRNRPQRSVEIESSTQPETPEASRQDCVSAEADDGNISDEGEDDNIEEDEDASGLTDFPDNQAGGNANGTEIMEIPDDGSSEDGVPLDLFSEEEVAAAQRVSNSPSTEEDKPSVRQWASMGSVGSNAVPDTGGSENEQGHASEAEDSSRLPCFSPSSDSASDASEELGRSSEDASENDYASSPGLSSADAYTRADRRGMAEKGSSPKSMNKSMRRRTQAAAAAAALASTSRKSDREIRMQEPKTLKSSTIATRDGSSSRDKSRSGDSHATLPPPPSPLSDSSSEPSDDNEYESAASDSGSYGSGNSDAHHSSVESSPISSPRKRKRTGSSSRPVRATLSPGERGVVQATHGSPSTRGIGSSASARSWSRSDEGSEPLEGSGDELDFLADSPWFQKASKANHQQQNWKAIIRHARKLNELDPDKLTARLDPIRNRIYSLFALYRNLVERARCGEGPSENEVGNCHEDINSVRRIQGELRDEVYLESQQGPAAKKRVMALVNAFYTEIIPPMARVVLLCYEVSQIQEKLFAEAYQYFQDTLIMLSEWCLWTDALSEWLCQVSCVESELRRALGKLIQALNQRELQKRPRPRTPQGKKDEPPSVKSTPWTEQEEKALIIGLRKYPARSTNRCKLIMNDFRHELRNHTFKTMREKCKEMYSVYVSQLREQLETEEGQQKWNWVLTIPGSR</sequence>
<feature type="compositionally biased region" description="Basic and acidic residues" evidence="1">
    <location>
        <begin position="349"/>
        <end position="359"/>
    </location>
</feature>
<gene>
    <name evidence="2" type="ORF">BP01DRAFT_424460</name>
</gene>
<feature type="region of interest" description="Disordered" evidence="1">
    <location>
        <begin position="674"/>
        <end position="701"/>
    </location>
</feature>
<feature type="compositionally biased region" description="Basic and acidic residues" evidence="1">
    <location>
        <begin position="230"/>
        <end position="241"/>
    </location>
</feature>
<reference evidence="2 3" key="1">
    <citation type="submission" date="2016-12" db="EMBL/GenBank/DDBJ databases">
        <title>The genomes of Aspergillus section Nigri reveals drivers in fungal speciation.</title>
        <authorList>
            <consortium name="DOE Joint Genome Institute"/>
            <person name="Vesth T.C."/>
            <person name="Nybo J."/>
            <person name="Theobald S."/>
            <person name="Brandl J."/>
            <person name="Frisvad J.C."/>
            <person name="Nielsen K.F."/>
            <person name="Lyhne E.K."/>
            <person name="Kogle M.E."/>
            <person name="Kuo A."/>
            <person name="Riley R."/>
            <person name="Clum A."/>
            <person name="Nolan M."/>
            <person name="Lipzen A."/>
            <person name="Salamov A."/>
            <person name="Henrissat B."/>
            <person name="Wiebenga A."/>
            <person name="De Vries R.P."/>
            <person name="Grigoriev I.V."/>
            <person name="Mortensen U.H."/>
            <person name="Andersen M.R."/>
            <person name="Baker S.E."/>
        </authorList>
    </citation>
    <scope>NUCLEOTIDE SEQUENCE [LARGE SCALE GENOMIC DNA]</scope>
    <source>
        <strain evidence="2 3">JOP 1030-1</strain>
    </source>
</reference>
<evidence type="ECO:0000313" key="2">
    <source>
        <dbReference type="EMBL" id="PYH44164.1"/>
    </source>
</evidence>
<proteinExistence type="predicted"/>
<organism evidence="2 3">
    <name type="scientific">Aspergillus saccharolyticus JOP 1030-1</name>
    <dbReference type="NCBI Taxonomy" id="1450539"/>
    <lineage>
        <taxon>Eukaryota</taxon>
        <taxon>Fungi</taxon>
        <taxon>Dikarya</taxon>
        <taxon>Ascomycota</taxon>
        <taxon>Pezizomycotina</taxon>
        <taxon>Eurotiomycetes</taxon>
        <taxon>Eurotiomycetidae</taxon>
        <taxon>Eurotiales</taxon>
        <taxon>Aspergillaceae</taxon>
        <taxon>Aspergillus</taxon>
        <taxon>Aspergillus subgen. Circumdati</taxon>
    </lineage>
</organism>
<feature type="compositionally biased region" description="Polar residues" evidence="1">
    <location>
        <begin position="18"/>
        <end position="30"/>
    </location>
</feature>
<protein>
    <submittedName>
        <fullName evidence="2">Uncharacterized protein</fullName>
    </submittedName>
</protein>
<feature type="region of interest" description="Disordered" evidence="1">
    <location>
        <begin position="1"/>
        <end position="478"/>
    </location>
</feature>
<dbReference type="OrthoDB" id="5431211at2759"/>
<dbReference type="EMBL" id="KZ821239">
    <property type="protein sequence ID" value="PYH44164.1"/>
    <property type="molecule type" value="Genomic_DNA"/>
</dbReference>